<protein>
    <recommendedName>
        <fullName evidence="3">thioredoxin-dependent peroxiredoxin</fullName>
        <ecNumber evidence="3">1.11.1.24</ecNumber>
    </recommendedName>
    <alternativeName>
        <fullName evidence="9">Thioredoxin peroxidase</fullName>
    </alternativeName>
    <alternativeName>
        <fullName evidence="11">Thioredoxin-dependent peroxiredoxin Bcp</fullName>
    </alternativeName>
</protein>
<comment type="subunit">
    <text evidence="2">Monomer.</text>
</comment>
<evidence type="ECO:0000256" key="1">
    <source>
        <dbReference type="ARBA" id="ARBA00003330"/>
    </source>
</evidence>
<dbReference type="CDD" id="cd03017">
    <property type="entry name" value="PRX_BCP"/>
    <property type="match status" value="1"/>
</dbReference>
<evidence type="ECO:0000256" key="5">
    <source>
        <dbReference type="ARBA" id="ARBA00022862"/>
    </source>
</evidence>
<dbReference type="InterPro" id="IPR036249">
    <property type="entry name" value="Thioredoxin-like_sf"/>
</dbReference>
<sequence length="155" mass="16931">MSELVPGAAAPAFTLPSDAGTDVSLADFAGRKVILYFYPKDNTSGCTIEAQQFRDALARFAAAGYAVLGVSRDSVKSHCGFRDKQQLNFPLLSDKEEVVVNAYGVLKEKMMCGRKCFGIERSTFVIDEAGKLTHVLRNVKAKTHVEELLKLLEVA</sequence>
<dbReference type="InterPro" id="IPR050924">
    <property type="entry name" value="Peroxiredoxin_BCP/PrxQ"/>
</dbReference>
<keyword evidence="8" id="KW-0676">Redox-active center</keyword>
<evidence type="ECO:0000256" key="10">
    <source>
        <dbReference type="ARBA" id="ARBA00038489"/>
    </source>
</evidence>
<dbReference type="HOGENOM" id="CLU_042529_14_1_4"/>
<dbReference type="EC" id="1.11.1.24" evidence="3"/>
<keyword evidence="16" id="KW-1185">Reference proteome</keyword>
<dbReference type="Pfam" id="PF00578">
    <property type="entry name" value="AhpC-TSA"/>
    <property type="match status" value="1"/>
</dbReference>
<dbReference type="PATRIC" id="fig|762967.3.peg.847"/>
<dbReference type="GO" id="GO:0045454">
    <property type="term" value="P:cell redox homeostasis"/>
    <property type="evidence" value="ECO:0007669"/>
    <property type="project" value="TreeGrafter"/>
</dbReference>
<dbReference type="EMBL" id="AFBQ01000145">
    <property type="protein sequence ID" value="EHY31556.1"/>
    <property type="molecule type" value="Genomic_DNA"/>
</dbReference>
<dbReference type="GO" id="GO:0008379">
    <property type="term" value="F:thioredoxin peroxidase activity"/>
    <property type="evidence" value="ECO:0007669"/>
    <property type="project" value="TreeGrafter"/>
</dbReference>
<keyword evidence="5" id="KW-0049">Antioxidant</keyword>
<organism evidence="15 16">
    <name type="scientific">Sutterella parvirubra YIT 11816</name>
    <dbReference type="NCBI Taxonomy" id="762967"/>
    <lineage>
        <taxon>Bacteria</taxon>
        <taxon>Pseudomonadati</taxon>
        <taxon>Pseudomonadota</taxon>
        <taxon>Betaproteobacteria</taxon>
        <taxon>Burkholderiales</taxon>
        <taxon>Sutterellaceae</taxon>
        <taxon>Sutterella</taxon>
    </lineage>
</organism>
<feature type="active site" description="Cysteine sulfenic acid (-SOH) intermediate; for peroxidase activity" evidence="13">
    <location>
        <position position="46"/>
    </location>
</feature>
<dbReference type="PROSITE" id="PS51352">
    <property type="entry name" value="THIOREDOXIN_2"/>
    <property type="match status" value="1"/>
</dbReference>
<dbReference type="PIRSF" id="PIRSF000239">
    <property type="entry name" value="AHPC"/>
    <property type="match status" value="1"/>
</dbReference>
<dbReference type="InterPro" id="IPR000866">
    <property type="entry name" value="AhpC/TSA"/>
</dbReference>
<evidence type="ECO:0000313" key="16">
    <source>
        <dbReference type="Proteomes" id="UP000004956"/>
    </source>
</evidence>
<dbReference type="AlphaFoldDB" id="H3KEA4"/>
<evidence type="ECO:0000256" key="8">
    <source>
        <dbReference type="ARBA" id="ARBA00023284"/>
    </source>
</evidence>
<evidence type="ECO:0000256" key="13">
    <source>
        <dbReference type="PIRSR" id="PIRSR000239-1"/>
    </source>
</evidence>
<evidence type="ECO:0000256" key="6">
    <source>
        <dbReference type="ARBA" id="ARBA00023002"/>
    </source>
</evidence>
<dbReference type="FunFam" id="3.40.30.10:FF:000007">
    <property type="entry name" value="Thioredoxin-dependent thiol peroxidase"/>
    <property type="match status" value="1"/>
</dbReference>
<comment type="catalytic activity">
    <reaction evidence="12">
        <text>a hydroperoxide + [thioredoxin]-dithiol = an alcohol + [thioredoxin]-disulfide + H2O</text>
        <dbReference type="Rhea" id="RHEA:62620"/>
        <dbReference type="Rhea" id="RHEA-COMP:10698"/>
        <dbReference type="Rhea" id="RHEA-COMP:10700"/>
        <dbReference type="ChEBI" id="CHEBI:15377"/>
        <dbReference type="ChEBI" id="CHEBI:29950"/>
        <dbReference type="ChEBI" id="CHEBI:30879"/>
        <dbReference type="ChEBI" id="CHEBI:35924"/>
        <dbReference type="ChEBI" id="CHEBI:50058"/>
        <dbReference type="EC" id="1.11.1.24"/>
    </reaction>
</comment>
<keyword evidence="7" id="KW-1015">Disulfide bond</keyword>
<evidence type="ECO:0000256" key="4">
    <source>
        <dbReference type="ARBA" id="ARBA00022559"/>
    </source>
</evidence>
<dbReference type="Proteomes" id="UP000004956">
    <property type="component" value="Unassembled WGS sequence"/>
</dbReference>
<evidence type="ECO:0000256" key="3">
    <source>
        <dbReference type="ARBA" id="ARBA00013017"/>
    </source>
</evidence>
<feature type="domain" description="Thioredoxin" evidence="14">
    <location>
        <begin position="4"/>
        <end position="155"/>
    </location>
</feature>
<dbReference type="InterPro" id="IPR024706">
    <property type="entry name" value="Peroxiredoxin_AhpC-typ"/>
</dbReference>
<dbReference type="GO" id="GO:0005737">
    <property type="term" value="C:cytoplasm"/>
    <property type="evidence" value="ECO:0007669"/>
    <property type="project" value="TreeGrafter"/>
</dbReference>
<dbReference type="SUPFAM" id="SSF52833">
    <property type="entry name" value="Thioredoxin-like"/>
    <property type="match status" value="1"/>
</dbReference>
<dbReference type="STRING" id="762967.HMPREF9440_01068"/>
<dbReference type="OrthoDB" id="9812811at2"/>
<keyword evidence="6" id="KW-0560">Oxidoreductase</keyword>
<dbReference type="PANTHER" id="PTHR42801">
    <property type="entry name" value="THIOREDOXIN-DEPENDENT PEROXIDE REDUCTASE"/>
    <property type="match status" value="1"/>
</dbReference>
<name>H3KEA4_9BURK</name>
<dbReference type="PANTHER" id="PTHR42801:SF4">
    <property type="entry name" value="AHPC_TSA FAMILY PROTEIN"/>
    <property type="match status" value="1"/>
</dbReference>
<proteinExistence type="inferred from homology"/>
<evidence type="ECO:0000256" key="2">
    <source>
        <dbReference type="ARBA" id="ARBA00011245"/>
    </source>
</evidence>
<comment type="similarity">
    <text evidence="10">Belongs to the peroxiredoxin family. BCP/PrxQ subfamily.</text>
</comment>
<dbReference type="RefSeq" id="WP_008541861.1">
    <property type="nucleotide sequence ID" value="NZ_JH604942.1"/>
</dbReference>
<dbReference type="GO" id="GO:0034599">
    <property type="term" value="P:cellular response to oxidative stress"/>
    <property type="evidence" value="ECO:0007669"/>
    <property type="project" value="TreeGrafter"/>
</dbReference>
<accession>H3KEA4</accession>
<evidence type="ECO:0000256" key="9">
    <source>
        <dbReference type="ARBA" id="ARBA00032824"/>
    </source>
</evidence>
<gene>
    <name evidence="15" type="ORF">HMPREF9440_01068</name>
</gene>
<evidence type="ECO:0000256" key="7">
    <source>
        <dbReference type="ARBA" id="ARBA00023157"/>
    </source>
</evidence>
<dbReference type="Gene3D" id="3.40.30.10">
    <property type="entry name" value="Glutaredoxin"/>
    <property type="match status" value="1"/>
</dbReference>
<comment type="function">
    <text evidence="1">Thiol-specific peroxidase that catalyzes the reduction of hydrogen peroxide and organic hydroperoxides to water and alcohols, respectively. Plays a role in cell protection against oxidative stress by detoxifying peroxides and as sensor of hydrogen peroxide-mediated signaling events.</text>
</comment>
<evidence type="ECO:0000256" key="11">
    <source>
        <dbReference type="ARBA" id="ARBA00042639"/>
    </source>
</evidence>
<evidence type="ECO:0000259" key="14">
    <source>
        <dbReference type="PROSITE" id="PS51352"/>
    </source>
</evidence>
<dbReference type="NCBIfam" id="NF006960">
    <property type="entry name" value="PRK09437.1"/>
    <property type="match status" value="1"/>
</dbReference>
<evidence type="ECO:0000256" key="12">
    <source>
        <dbReference type="ARBA" id="ARBA00049091"/>
    </source>
</evidence>
<dbReference type="InterPro" id="IPR013766">
    <property type="entry name" value="Thioredoxin_domain"/>
</dbReference>
<evidence type="ECO:0000313" key="15">
    <source>
        <dbReference type="EMBL" id="EHY31556.1"/>
    </source>
</evidence>
<keyword evidence="4" id="KW-0575">Peroxidase</keyword>
<reference evidence="15 16" key="1">
    <citation type="submission" date="2011-11" db="EMBL/GenBank/DDBJ databases">
        <authorList>
            <person name="Weinstock G."/>
            <person name="Sodergren E."/>
            <person name="Clifton S."/>
            <person name="Fulton L."/>
            <person name="Fulton B."/>
            <person name="Courtney L."/>
            <person name="Fronick C."/>
            <person name="Harrison M."/>
            <person name="Strong C."/>
            <person name="Farmer C."/>
            <person name="Delahaunty K."/>
            <person name="Markovic C."/>
            <person name="Hall O."/>
            <person name="Minx P."/>
            <person name="Tomlinson C."/>
            <person name="Mitreva M."/>
            <person name="Hou S."/>
            <person name="Chen J."/>
            <person name="Wollam A."/>
            <person name="Pepin K.H."/>
            <person name="Johnson M."/>
            <person name="Bhonagiri V."/>
            <person name="Zhang X."/>
            <person name="Suruliraj S."/>
            <person name="Warren W."/>
            <person name="Chinwalla A."/>
            <person name="Mardis E.R."/>
            <person name="Wilson R.K."/>
        </authorList>
    </citation>
    <scope>NUCLEOTIDE SEQUENCE [LARGE SCALE GENOMIC DNA]</scope>
    <source>
        <strain evidence="15 16">YIT 11816</strain>
    </source>
</reference>
<comment type="caution">
    <text evidence="15">The sequence shown here is derived from an EMBL/GenBank/DDBJ whole genome shotgun (WGS) entry which is preliminary data.</text>
</comment>